<comment type="similarity">
    <text evidence="1">Belongs to the inositol monophosphatase superfamily.</text>
</comment>
<dbReference type="Proteomes" id="UP001428774">
    <property type="component" value="Unassembled WGS sequence"/>
</dbReference>
<comment type="cofactor">
    <cofactor evidence="5">
        <name>Mg(2+)</name>
        <dbReference type="ChEBI" id="CHEBI:18420"/>
    </cofactor>
</comment>
<dbReference type="GO" id="GO:0008934">
    <property type="term" value="F:inositol monophosphate 1-phosphatase activity"/>
    <property type="evidence" value="ECO:0007669"/>
    <property type="project" value="TreeGrafter"/>
</dbReference>
<dbReference type="PROSITE" id="PS00629">
    <property type="entry name" value="IMP_1"/>
    <property type="match status" value="1"/>
</dbReference>
<evidence type="ECO:0000313" key="7">
    <source>
        <dbReference type="Proteomes" id="UP001428774"/>
    </source>
</evidence>
<dbReference type="InterPro" id="IPR000760">
    <property type="entry name" value="Inositol_monophosphatase-like"/>
</dbReference>
<dbReference type="GO" id="GO:0007165">
    <property type="term" value="P:signal transduction"/>
    <property type="evidence" value="ECO:0007669"/>
    <property type="project" value="TreeGrafter"/>
</dbReference>
<dbReference type="InterPro" id="IPR020583">
    <property type="entry name" value="Inositol_monoP_metal-BS"/>
</dbReference>
<proteinExistence type="inferred from homology"/>
<keyword evidence="4 5" id="KW-0460">Magnesium</keyword>
<evidence type="ECO:0000313" key="6">
    <source>
        <dbReference type="EMBL" id="MEN9063069.1"/>
    </source>
</evidence>
<accession>A0AAW9SDZ8</accession>
<evidence type="ECO:0000256" key="4">
    <source>
        <dbReference type="ARBA" id="ARBA00022842"/>
    </source>
</evidence>
<dbReference type="PANTHER" id="PTHR20854">
    <property type="entry name" value="INOSITOL MONOPHOSPHATASE"/>
    <property type="match status" value="1"/>
</dbReference>
<dbReference type="GO" id="GO:0006020">
    <property type="term" value="P:inositol metabolic process"/>
    <property type="evidence" value="ECO:0007669"/>
    <property type="project" value="TreeGrafter"/>
</dbReference>
<keyword evidence="3" id="KW-0378">Hydrolase</keyword>
<evidence type="ECO:0000256" key="2">
    <source>
        <dbReference type="ARBA" id="ARBA00022723"/>
    </source>
</evidence>
<dbReference type="EMBL" id="JBDNCH010000004">
    <property type="protein sequence ID" value="MEN9063069.1"/>
    <property type="molecule type" value="Genomic_DNA"/>
</dbReference>
<evidence type="ECO:0000256" key="1">
    <source>
        <dbReference type="ARBA" id="ARBA00009759"/>
    </source>
</evidence>
<evidence type="ECO:0000256" key="5">
    <source>
        <dbReference type="PIRSR" id="PIRSR600760-2"/>
    </source>
</evidence>
<feature type="binding site" evidence="5">
    <location>
        <position position="88"/>
    </location>
    <ligand>
        <name>Mg(2+)</name>
        <dbReference type="ChEBI" id="CHEBI:18420"/>
        <label>1</label>
        <note>catalytic</note>
    </ligand>
</feature>
<name>A0AAW9SDZ8_9RHOB</name>
<feature type="binding site" evidence="5">
    <location>
        <position position="106"/>
    </location>
    <ligand>
        <name>Mg(2+)</name>
        <dbReference type="ChEBI" id="CHEBI:18420"/>
        <label>1</label>
        <note>catalytic</note>
    </ligand>
</feature>
<dbReference type="Gene3D" id="3.40.190.80">
    <property type="match status" value="1"/>
</dbReference>
<sequence>MRPLAHPKPRKDPHAPRAPQSLASLVAPLEALAQEAGNLALTHFSIANRASVEEKGHLDLVTRADREVEALLRRRLQQLCPDDAIYGEEGTSVAGTSGRTWVLDPIDGTFNFVRGGADWAVSIGLYEADRPAFGVIHAPVRRTTLSGGGAVPAHLNGAPLPALTPPIPGRGSIGVGFHPQMATEARLDILRCLWDDMGVTIRCSGSSSMSIVDVARGETDAYVALGDATWDVMAALPILRSPGGTDTIDWSRTRLTDRLRFACGRVQTTQRILDLARI</sequence>
<feature type="binding site" evidence="5">
    <location>
        <position position="107"/>
    </location>
    <ligand>
        <name>Mg(2+)</name>
        <dbReference type="ChEBI" id="CHEBI:18420"/>
        <label>1</label>
        <note>catalytic</note>
    </ligand>
</feature>
<gene>
    <name evidence="6" type="ORF">ABFB10_20895</name>
</gene>
<organism evidence="6 7">
    <name type="scientific">Ponticoccus litoralis</name>
    <dbReference type="NCBI Taxonomy" id="422297"/>
    <lineage>
        <taxon>Bacteria</taxon>
        <taxon>Pseudomonadati</taxon>
        <taxon>Pseudomonadota</taxon>
        <taxon>Alphaproteobacteria</taxon>
        <taxon>Rhodobacterales</taxon>
        <taxon>Roseobacteraceae</taxon>
        <taxon>Ponticoccus</taxon>
    </lineage>
</organism>
<comment type="caution">
    <text evidence="6">The sequence shown here is derived from an EMBL/GenBank/DDBJ whole genome shotgun (WGS) entry which is preliminary data.</text>
</comment>
<dbReference type="Pfam" id="PF00459">
    <property type="entry name" value="Inositol_P"/>
    <property type="match status" value="1"/>
</dbReference>
<feature type="binding site" evidence="5">
    <location>
        <position position="231"/>
    </location>
    <ligand>
        <name>Mg(2+)</name>
        <dbReference type="ChEBI" id="CHEBI:18420"/>
        <label>1</label>
        <note>catalytic</note>
    </ligand>
</feature>
<dbReference type="PANTHER" id="PTHR20854:SF4">
    <property type="entry name" value="INOSITOL-1-MONOPHOSPHATASE-RELATED"/>
    <property type="match status" value="1"/>
</dbReference>
<evidence type="ECO:0000256" key="3">
    <source>
        <dbReference type="ARBA" id="ARBA00022801"/>
    </source>
</evidence>
<dbReference type="SUPFAM" id="SSF56655">
    <property type="entry name" value="Carbohydrate phosphatase"/>
    <property type="match status" value="1"/>
</dbReference>
<protein>
    <submittedName>
        <fullName evidence="6">Inositol monophosphatase family protein</fullName>
    </submittedName>
</protein>
<dbReference type="AlphaFoldDB" id="A0AAW9SDZ8"/>
<dbReference type="GO" id="GO:0046872">
    <property type="term" value="F:metal ion binding"/>
    <property type="evidence" value="ECO:0007669"/>
    <property type="project" value="UniProtKB-KW"/>
</dbReference>
<dbReference type="Gene3D" id="3.30.540.10">
    <property type="entry name" value="Fructose-1,6-Bisphosphatase, subunit A, domain 1"/>
    <property type="match status" value="1"/>
</dbReference>
<keyword evidence="7" id="KW-1185">Reference proteome</keyword>
<dbReference type="RefSeq" id="WP_347168606.1">
    <property type="nucleotide sequence ID" value="NZ_JBDNCH010000004.1"/>
</dbReference>
<keyword evidence="2 5" id="KW-0479">Metal-binding</keyword>
<feature type="binding site" evidence="5">
    <location>
        <position position="104"/>
    </location>
    <ligand>
        <name>Mg(2+)</name>
        <dbReference type="ChEBI" id="CHEBI:18420"/>
        <label>1</label>
        <note>catalytic</note>
    </ligand>
</feature>
<reference evidence="6 7" key="1">
    <citation type="submission" date="2024-05" db="EMBL/GenBank/DDBJ databases">
        <title>Genome sequence of Ponticoccus litoralis KCCM 90028.</title>
        <authorList>
            <person name="Kim J.M."/>
            <person name="Lee J.K."/>
            <person name="Choi B.J."/>
            <person name="Bayburt H."/>
            <person name="Baek J.H."/>
            <person name="Jeon C.O."/>
        </authorList>
    </citation>
    <scope>NUCLEOTIDE SEQUENCE [LARGE SCALE GENOMIC DNA]</scope>
    <source>
        <strain evidence="6 7">KCCM 90028</strain>
    </source>
</reference>
<dbReference type="PRINTS" id="PR00377">
    <property type="entry name" value="IMPHPHTASES"/>
</dbReference>